<feature type="transmembrane region" description="Helical" evidence="2">
    <location>
        <begin position="435"/>
        <end position="455"/>
    </location>
</feature>
<protein>
    <submittedName>
        <fullName evidence="3">Uncharacterized protein</fullName>
    </submittedName>
</protein>
<dbReference type="RefSeq" id="WP_406831826.1">
    <property type="nucleotide sequence ID" value="NZ_CP157483.1"/>
</dbReference>
<evidence type="ECO:0000256" key="1">
    <source>
        <dbReference type="SAM" id="MobiDB-lite"/>
    </source>
</evidence>
<feature type="transmembrane region" description="Helical" evidence="2">
    <location>
        <begin position="405"/>
        <end position="423"/>
    </location>
</feature>
<feature type="transmembrane region" description="Helical" evidence="2">
    <location>
        <begin position="269"/>
        <end position="289"/>
    </location>
</feature>
<keyword evidence="2" id="KW-0812">Transmembrane</keyword>
<evidence type="ECO:0000313" key="3">
    <source>
        <dbReference type="EMBL" id="XBO44338.1"/>
    </source>
</evidence>
<evidence type="ECO:0000256" key="2">
    <source>
        <dbReference type="SAM" id="Phobius"/>
    </source>
</evidence>
<feature type="transmembrane region" description="Helical" evidence="2">
    <location>
        <begin position="244"/>
        <end position="262"/>
    </location>
</feature>
<keyword evidence="2" id="KW-1133">Transmembrane helix</keyword>
<proteinExistence type="predicted"/>
<name>A0AAU7JV55_9MICO</name>
<accession>A0AAU7JV55</accession>
<feature type="transmembrane region" description="Helical" evidence="2">
    <location>
        <begin position="101"/>
        <end position="120"/>
    </location>
</feature>
<reference evidence="3" key="1">
    <citation type="submission" date="2024-05" db="EMBL/GenBank/DDBJ databases">
        <authorList>
            <person name="Kim S."/>
            <person name="Heo J."/>
            <person name="Choi H."/>
            <person name="Choi Y."/>
            <person name="Kwon S.-W."/>
            <person name="Kim Y."/>
        </authorList>
    </citation>
    <scope>NUCLEOTIDE SEQUENCE</scope>
    <source>
        <strain evidence="3">KACC 23699</strain>
    </source>
</reference>
<gene>
    <name evidence="3" type="ORF">ABEG17_03125</name>
</gene>
<organism evidence="3">
    <name type="scientific">Pedococcus sp. KACC 23699</name>
    <dbReference type="NCBI Taxonomy" id="3149228"/>
    <lineage>
        <taxon>Bacteria</taxon>
        <taxon>Bacillati</taxon>
        <taxon>Actinomycetota</taxon>
        <taxon>Actinomycetes</taxon>
        <taxon>Micrococcales</taxon>
        <taxon>Intrasporangiaceae</taxon>
        <taxon>Pedococcus</taxon>
    </lineage>
</organism>
<dbReference type="AlphaFoldDB" id="A0AAU7JV55"/>
<feature type="transmembrane region" description="Helical" evidence="2">
    <location>
        <begin position="462"/>
        <end position="483"/>
    </location>
</feature>
<sequence length="655" mass="68318">MNTTMREVTPAENVADDRTRQPPHPSALLTGALAGAATLGTVWFLAGRGLWALVPLVAVWVLLPTTTRLDRRLAINICATLGVGAFLAWVPAVVTSALGQIPSRGALALSLTAGFIGWSARRKGLRSTLPRASAADALIPFVAVAAAVVAAPMAFPTSPAAAFGMLTDVTTTSGWDHASHFSMFLAQRESGVAPPLAQLLGHEGSRFFGPYPQQFHGVLATLAGLVWGDSPASVAVELVRYTQLQAVLFVVLAAAVTAIALQPLPRRAVFGRCCVAVSAAGLVVGFPGAHTLVQGHLSFLFACTATTALVLVCPAQRIDKTPSLILLWAALFYLVAQWPLLLPLAAVGSTRLLLATAMGRRRRSDALVVVVTAAFTAHTCWALLRPTESVGGQLGATGEVASPSVVALLGAPLLVVLLCWTSWRTPRTAPDRNTLFAVALTGLGMVLALGLFQILSFGELTYYFWKLGTGCVLVVLVCALPVVAGNLDRFAVPAGSANPLRLLVASAATVSVAALGLGFWAGLPSASLAVQTRTVLDDATTASSSSTTLLRAALSTPSPVATRTTVVWSDARRDPALSSQWFHTLSSARSATADRDDGALPRYGETSVEVLTTAALTALQTPGRLVLTNDPEVCRAVTAQSDEEVAGRCRLAPAR</sequence>
<feature type="transmembrane region" description="Helical" evidence="2">
    <location>
        <begin position="325"/>
        <end position="346"/>
    </location>
</feature>
<feature type="transmembrane region" description="Helical" evidence="2">
    <location>
        <begin position="50"/>
        <end position="66"/>
    </location>
</feature>
<feature type="transmembrane region" description="Helical" evidence="2">
    <location>
        <begin position="503"/>
        <end position="523"/>
    </location>
</feature>
<dbReference type="EMBL" id="CP157483">
    <property type="protein sequence ID" value="XBO44338.1"/>
    <property type="molecule type" value="Genomic_DNA"/>
</dbReference>
<feature type="transmembrane region" description="Helical" evidence="2">
    <location>
        <begin position="73"/>
        <end position="95"/>
    </location>
</feature>
<feature type="region of interest" description="Disordered" evidence="1">
    <location>
        <begin position="1"/>
        <end position="22"/>
    </location>
</feature>
<keyword evidence="2" id="KW-0472">Membrane</keyword>
<feature type="transmembrane region" description="Helical" evidence="2">
    <location>
        <begin position="132"/>
        <end position="155"/>
    </location>
</feature>
<feature type="transmembrane region" description="Helical" evidence="2">
    <location>
        <begin position="366"/>
        <end position="384"/>
    </location>
</feature>